<dbReference type="SUPFAM" id="SSF53448">
    <property type="entry name" value="Nucleotide-diphospho-sugar transferases"/>
    <property type="match status" value="1"/>
</dbReference>
<dbReference type="InterPro" id="IPR029044">
    <property type="entry name" value="Nucleotide-diphossugar_trans"/>
</dbReference>
<proteinExistence type="predicted"/>
<dbReference type="AlphaFoldDB" id="A0A9P8LE90"/>
<dbReference type="Proteomes" id="UP000750711">
    <property type="component" value="Unassembled WGS sequence"/>
</dbReference>
<evidence type="ECO:0000313" key="2">
    <source>
        <dbReference type="EMBL" id="KAH0562349.1"/>
    </source>
</evidence>
<gene>
    <name evidence="2" type="ORF">GP486_002951</name>
</gene>
<reference evidence="2" key="1">
    <citation type="submission" date="2021-03" db="EMBL/GenBank/DDBJ databases">
        <title>Comparative genomics and phylogenomic investigation of the class Geoglossomycetes provide insights into ecological specialization and systematics.</title>
        <authorList>
            <person name="Melie T."/>
            <person name="Pirro S."/>
            <person name="Miller A.N."/>
            <person name="Quandt A."/>
        </authorList>
    </citation>
    <scope>NUCLEOTIDE SEQUENCE</scope>
    <source>
        <strain evidence="2">CAQ_001_2017</strain>
    </source>
</reference>
<sequence length="473" mass="52303">MTAITSRKRRKLFVTLAGAAVTLLFMFHNFRDVVGAESLNFSQQTHNVTLDQGGDSGKMVEHETEHQAVTTIPEDKATTTIPEDQAATTTPEDQATATSPEDGSAETGVNPAKYVAAIMDPEDTSFPRLECSSTVQPRYDYLKRTPTSTSKSSSATARGKIKYFFALDLYECSPLIPRLLGSVVQTIRFLGPENCAISVVEGRSKDGTLEILEAVRGDLEKMGVEYHLGTNGVDPKGGGNDRIRALADLRNQVLQPLVDSPEHYALNATVVFLNDISLCMDDILELIHQRVIQDADMTCAMDWIAGGELFYDVWVSRGINGDIFFEIPQNGEWAFAKNLFWNDPSTKQRLDSHLPFQVYACWNGATAFTATPVLQKKITFRASADGECYMGEPTLFCKDLWAHGYNKIAVVPSVNVGYNDEESRKVKARQGKVGDYVNSDSQEGPELIEWQREPPPMVKCLPEWGSPSWVAPV</sequence>
<dbReference type="EMBL" id="JAGHQM010000365">
    <property type="protein sequence ID" value="KAH0562349.1"/>
    <property type="molecule type" value="Genomic_DNA"/>
</dbReference>
<keyword evidence="3" id="KW-1185">Reference proteome</keyword>
<evidence type="ECO:0000256" key="1">
    <source>
        <dbReference type="SAM" id="MobiDB-lite"/>
    </source>
</evidence>
<dbReference type="PANTHER" id="PTHR34144">
    <property type="entry name" value="CHROMOSOME 8, WHOLE GENOME SHOTGUN SEQUENCE"/>
    <property type="match status" value="1"/>
</dbReference>
<dbReference type="Pfam" id="PF11735">
    <property type="entry name" value="CAP59_mtransfer"/>
    <property type="match status" value="1"/>
</dbReference>
<protein>
    <recommendedName>
        <fullName evidence="4">Alpha-1,3-mannosyltransferase CMT1</fullName>
    </recommendedName>
</protein>
<name>A0A9P8LE90_9PEZI</name>
<feature type="compositionally biased region" description="Polar residues" evidence="1">
    <location>
        <begin position="78"/>
        <end position="101"/>
    </location>
</feature>
<feature type="region of interest" description="Disordered" evidence="1">
    <location>
        <begin position="50"/>
        <end position="108"/>
    </location>
</feature>
<dbReference type="InterPro" id="IPR021047">
    <property type="entry name" value="Mannosyltransferase_CMT1"/>
</dbReference>
<evidence type="ECO:0000313" key="3">
    <source>
        <dbReference type="Proteomes" id="UP000750711"/>
    </source>
</evidence>
<evidence type="ECO:0008006" key="4">
    <source>
        <dbReference type="Google" id="ProtNLM"/>
    </source>
</evidence>
<dbReference type="PANTHER" id="PTHR34144:SF5">
    <property type="entry name" value="ALPHA-1,3-MANNOSYLTRANSFERASE CMT1"/>
    <property type="match status" value="1"/>
</dbReference>
<accession>A0A9P8LE90</accession>
<organism evidence="2 3">
    <name type="scientific">Trichoglossum hirsutum</name>
    <dbReference type="NCBI Taxonomy" id="265104"/>
    <lineage>
        <taxon>Eukaryota</taxon>
        <taxon>Fungi</taxon>
        <taxon>Dikarya</taxon>
        <taxon>Ascomycota</taxon>
        <taxon>Pezizomycotina</taxon>
        <taxon>Geoglossomycetes</taxon>
        <taxon>Geoglossales</taxon>
        <taxon>Geoglossaceae</taxon>
        <taxon>Trichoglossum</taxon>
    </lineage>
</organism>
<comment type="caution">
    <text evidence="2">The sequence shown here is derived from an EMBL/GenBank/DDBJ whole genome shotgun (WGS) entry which is preliminary data.</text>
</comment>